<reference evidence="2" key="1">
    <citation type="journal article" date="2020" name="Stud. Mycol.">
        <title>101 Dothideomycetes genomes: a test case for predicting lifestyles and emergence of pathogens.</title>
        <authorList>
            <person name="Haridas S."/>
            <person name="Albert R."/>
            <person name="Binder M."/>
            <person name="Bloem J."/>
            <person name="Labutti K."/>
            <person name="Salamov A."/>
            <person name="Andreopoulos B."/>
            <person name="Baker S."/>
            <person name="Barry K."/>
            <person name="Bills G."/>
            <person name="Bluhm B."/>
            <person name="Cannon C."/>
            <person name="Castanera R."/>
            <person name="Culley D."/>
            <person name="Daum C."/>
            <person name="Ezra D."/>
            <person name="Gonzalez J."/>
            <person name="Henrissat B."/>
            <person name="Kuo A."/>
            <person name="Liang C."/>
            <person name="Lipzen A."/>
            <person name="Lutzoni F."/>
            <person name="Magnuson J."/>
            <person name="Mondo S."/>
            <person name="Nolan M."/>
            <person name="Ohm R."/>
            <person name="Pangilinan J."/>
            <person name="Park H.-J."/>
            <person name="Ramirez L."/>
            <person name="Alfaro M."/>
            <person name="Sun H."/>
            <person name="Tritt A."/>
            <person name="Yoshinaga Y."/>
            <person name="Zwiers L.-H."/>
            <person name="Turgeon B."/>
            <person name="Goodwin S."/>
            <person name="Spatafora J."/>
            <person name="Crous P."/>
            <person name="Grigoriev I."/>
        </authorList>
    </citation>
    <scope>NUCLEOTIDE SEQUENCE</scope>
    <source>
        <strain evidence="2">HMLAC05119</strain>
    </source>
</reference>
<feature type="compositionally biased region" description="Basic and acidic residues" evidence="1">
    <location>
        <begin position="83"/>
        <end position="95"/>
    </location>
</feature>
<organism evidence="2 3">
    <name type="scientific">Ampelomyces quisqualis</name>
    <name type="common">Powdery mildew agent</name>
    <dbReference type="NCBI Taxonomy" id="50730"/>
    <lineage>
        <taxon>Eukaryota</taxon>
        <taxon>Fungi</taxon>
        <taxon>Dikarya</taxon>
        <taxon>Ascomycota</taxon>
        <taxon>Pezizomycotina</taxon>
        <taxon>Dothideomycetes</taxon>
        <taxon>Pleosporomycetidae</taxon>
        <taxon>Pleosporales</taxon>
        <taxon>Pleosporineae</taxon>
        <taxon>Phaeosphaeriaceae</taxon>
        <taxon>Ampelomyces</taxon>
    </lineage>
</organism>
<dbReference type="EMBL" id="ML979132">
    <property type="protein sequence ID" value="KAF1921998.1"/>
    <property type="molecule type" value="Genomic_DNA"/>
</dbReference>
<evidence type="ECO:0000313" key="3">
    <source>
        <dbReference type="Proteomes" id="UP000800096"/>
    </source>
</evidence>
<feature type="region of interest" description="Disordered" evidence="1">
    <location>
        <begin position="31"/>
        <end position="141"/>
    </location>
</feature>
<protein>
    <submittedName>
        <fullName evidence="2">Uncharacterized protein</fullName>
    </submittedName>
</protein>
<evidence type="ECO:0000256" key="1">
    <source>
        <dbReference type="SAM" id="MobiDB-lite"/>
    </source>
</evidence>
<sequence length="237" mass="26930">MAGAWTPIRKPHHQFLCLHTPHCLLARLQATSRHPKAHSSSIQRQHHLQSPMPHKHPEHVGADRGDYPGVPVEVKTTTALSRSDPHQKNSLESHEAPQSGAPATRPHNAPVAFTRPQPSTRQPLQSLTYRPPQPPPRDRRDRLARTTHNTTISSSHYNVSTTAFSTYFEPLLPRLLLQSWLLPPAPSSSDTVMRWLETVEDAQVDHELEPRQRGRRDALSRIRELEAHHGARREEKK</sequence>
<keyword evidence="3" id="KW-1185">Reference proteome</keyword>
<proteinExistence type="predicted"/>
<feature type="compositionally biased region" description="Polar residues" evidence="1">
    <location>
        <begin position="116"/>
        <end position="128"/>
    </location>
</feature>
<evidence type="ECO:0000313" key="2">
    <source>
        <dbReference type="EMBL" id="KAF1921998.1"/>
    </source>
</evidence>
<accession>A0A6A5R4B0</accession>
<dbReference type="AlphaFoldDB" id="A0A6A5R4B0"/>
<dbReference type="Proteomes" id="UP000800096">
    <property type="component" value="Unassembled WGS sequence"/>
</dbReference>
<gene>
    <name evidence="2" type="ORF">BDU57DRAFT_68877</name>
</gene>
<name>A0A6A5R4B0_AMPQU</name>